<dbReference type="eggNOG" id="COG1943">
    <property type="taxonomic scope" value="Bacteria"/>
</dbReference>
<evidence type="ECO:0000259" key="1">
    <source>
        <dbReference type="SMART" id="SM01321"/>
    </source>
</evidence>
<name>Q1II38_KORVE</name>
<dbReference type="Gene3D" id="3.30.70.1290">
    <property type="entry name" value="Transposase IS200-like"/>
    <property type="match status" value="1"/>
</dbReference>
<proteinExistence type="predicted"/>
<dbReference type="GO" id="GO:0006313">
    <property type="term" value="P:DNA transposition"/>
    <property type="evidence" value="ECO:0007669"/>
    <property type="project" value="InterPro"/>
</dbReference>
<dbReference type="Pfam" id="PF01797">
    <property type="entry name" value="Y1_Tnp"/>
    <property type="match status" value="1"/>
</dbReference>
<keyword evidence="3" id="KW-1185">Reference proteome</keyword>
<dbReference type="PANTHER" id="PTHR36966">
    <property type="entry name" value="REP-ASSOCIATED TYROSINE TRANSPOSASE"/>
    <property type="match status" value="1"/>
</dbReference>
<dbReference type="InterPro" id="IPR036515">
    <property type="entry name" value="Transposase_17_sf"/>
</dbReference>
<dbReference type="KEGG" id="aba:Acid345_4462"/>
<reference evidence="2 3" key="1">
    <citation type="journal article" date="2009" name="Appl. Environ. Microbiol.">
        <title>Three genomes from the phylum Acidobacteria provide insight into the lifestyles of these microorganisms in soils.</title>
        <authorList>
            <person name="Ward N.L."/>
            <person name="Challacombe J.F."/>
            <person name="Janssen P.H."/>
            <person name="Henrissat B."/>
            <person name="Coutinho P.M."/>
            <person name="Wu M."/>
            <person name="Xie G."/>
            <person name="Haft D.H."/>
            <person name="Sait M."/>
            <person name="Badger J."/>
            <person name="Barabote R.D."/>
            <person name="Bradley B."/>
            <person name="Brettin T.S."/>
            <person name="Brinkac L.M."/>
            <person name="Bruce D."/>
            <person name="Creasy T."/>
            <person name="Daugherty S.C."/>
            <person name="Davidsen T.M."/>
            <person name="DeBoy R.T."/>
            <person name="Detter J.C."/>
            <person name="Dodson R.J."/>
            <person name="Durkin A.S."/>
            <person name="Ganapathy A."/>
            <person name="Gwinn-Giglio M."/>
            <person name="Han C.S."/>
            <person name="Khouri H."/>
            <person name="Kiss H."/>
            <person name="Kothari S.P."/>
            <person name="Madupu R."/>
            <person name="Nelson K.E."/>
            <person name="Nelson W.C."/>
            <person name="Paulsen I."/>
            <person name="Penn K."/>
            <person name="Ren Q."/>
            <person name="Rosovitz M.J."/>
            <person name="Selengut J.D."/>
            <person name="Shrivastava S."/>
            <person name="Sullivan S.A."/>
            <person name="Tapia R."/>
            <person name="Thompson L.S."/>
            <person name="Watkins K.L."/>
            <person name="Yang Q."/>
            <person name="Yu C."/>
            <person name="Zafar N."/>
            <person name="Zhou L."/>
            <person name="Kuske C.R."/>
        </authorList>
    </citation>
    <scope>NUCLEOTIDE SEQUENCE [LARGE SCALE GENOMIC DNA]</scope>
    <source>
        <strain evidence="2 3">Ellin345</strain>
    </source>
</reference>
<dbReference type="EnsemblBacteria" id="ABF43462">
    <property type="protein sequence ID" value="ABF43462"/>
    <property type="gene ID" value="Acid345_4462"/>
</dbReference>
<dbReference type="InterPro" id="IPR052715">
    <property type="entry name" value="RAYT_transposase"/>
</dbReference>
<dbReference type="Proteomes" id="UP000002432">
    <property type="component" value="Chromosome"/>
</dbReference>
<dbReference type="GO" id="GO:0043565">
    <property type="term" value="F:sequence-specific DNA binding"/>
    <property type="evidence" value="ECO:0007669"/>
    <property type="project" value="TreeGrafter"/>
</dbReference>
<evidence type="ECO:0000313" key="2">
    <source>
        <dbReference type="EMBL" id="ABF43462.1"/>
    </source>
</evidence>
<dbReference type="SMART" id="SM01321">
    <property type="entry name" value="Y1_Tnp"/>
    <property type="match status" value="1"/>
</dbReference>
<gene>
    <name evidence="2" type="ordered locus">Acid345_4462</name>
</gene>
<dbReference type="HOGENOM" id="CLU_068226_2_2_0"/>
<dbReference type="NCBIfam" id="NF047646">
    <property type="entry name" value="REP_Tyr_transpos"/>
    <property type="match status" value="1"/>
</dbReference>
<evidence type="ECO:0000313" key="3">
    <source>
        <dbReference type="Proteomes" id="UP000002432"/>
    </source>
</evidence>
<feature type="domain" description="Transposase IS200-like" evidence="1">
    <location>
        <begin position="1"/>
        <end position="115"/>
    </location>
</feature>
<organism evidence="2 3">
    <name type="scientific">Koribacter versatilis (strain Ellin345)</name>
    <dbReference type="NCBI Taxonomy" id="204669"/>
    <lineage>
        <taxon>Bacteria</taxon>
        <taxon>Pseudomonadati</taxon>
        <taxon>Acidobacteriota</taxon>
        <taxon>Terriglobia</taxon>
        <taxon>Terriglobales</taxon>
        <taxon>Candidatus Korobacteraceae</taxon>
        <taxon>Candidatus Korobacter</taxon>
    </lineage>
</organism>
<dbReference type="SUPFAM" id="SSF143422">
    <property type="entry name" value="Transposase IS200-like"/>
    <property type="match status" value="1"/>
</dbReference>
<dbReference type="GO" id="GO:0004803">
    <property type="term" value="F:transposase activity"/>
    <property type="evidence" value="ECO:0007669"/>
    <property type="project" value="InterPro"/>
</dbReference>
<dbReference type="DNASU" id="4070945"/>
<dbReference type="STRING" id="204669.Acid345_4462"/>
<dbReference type="AlphaFoldDB" id="Q1II38"/>
<dbReference type="RefSeq" id="WP_011525259.1">
    <property type="nucleotide sequence ID" value="NC_008009.1"/>
</dbReference>
<sequence>MSATHFITAPTFHRKRLFQNQKYGDLLTETLLSFRESYPVQIHDYVIMPDHVHVLLTIYGDLPANDAMQKLQRHFAEQVAQQFGYNGEVWETSFHNDQVNNAEDCARCVKKIHSNPVRVGFCDKPGEYRMSSKASRWVLDPLPENLRELYPA</sequence>
<dbReference type="EMBL" id="CP000360">
    <property type="protein sequence ID" value="ABF43462.1"/>
    <property type="molecule type" value="Genomic_DNA"/>
</dbReference>
<dbReference type="InterPro" id="IPR002686">
    <property type="entry name" value="Transposase_17"/>
</dbReference>
<protein>
    <recommendedName>
        <fullName evidence="1">Transposase IS200-like domain-containing protein</fullName>
    </recommendedName>
</protein>
<accession>Q1II38</accession>
<dbReference type="PANTHER" id="PTHR36966:SF1">
    <property type="entry name" value="REP-ASSOCIATED TYROSINE TRANSPOSASE"/>
    <property type="match status" value="1"/>
</dbReference>